<dbReference type="SUPFAM" id="SSF46785">
    <property type="entry name" value="Winged helix' DNA-binding domain"/>
    <property type="match status" value="1"/>
</dbReference>
<organism evidence="2 3">
    <name type="scientific">Candidatus Magasanikbacteria bacterium GW2011_GWC2_37_14</name>
    <dbReference type="NCBI Taxonomy" id="1619046"/>
    <lineage>
        <taxon>Bacteria</taxon>
        <taxon>Candidatus Magasanikiibacteriota</taxon>
    </lineage>
</organism>
<dbReference type="InterPro" id="IPR002831">
    <property type="entry name" value="Tscrpt_reg_TrmB_N"/>
</dbReference>
<proteinExistence type="predicted"/>
<evidence type="ECO:0000259" key="1">
    <source>
        <dbReference type="Pfam" id="PF01978"/>
    </source>
</evidence>
<dbReference type="PANTHER" id="PTHR34293">
    <property type="entry name" value="HTH-TYPE TRANSCRIPTIONAL REGULATOR TRMBL2"/>
    <property type="match status" value="1"/>
</dbReference>
<evidence type="ECO:0000313" key="2">
    <source>
        <dbReference type="EMBL" id="KKQ27581.1"/>
    </source>
</evidence>
<name>A0A0G0JHH6_9BACT</name>
<dbReference type="EMBL" id="LBSX01000008">
    <property type="protein sequence ID" value="KKQ27581.1"/>
    <property type="molecule type" value="Genomic_DNA"/>
</dbReference>
<sequence>MQINKILDLFNLQPLEKEIFLVALESGPTGATTLAQKAGVKRTAIYDLLENLTKTGLIVESQKNNIKIFTIQKPEIIELLIEEKQKNILTAKSTLAELKNTYYKKNSPTKPRLQLFEGREELQHMMKDMLLYRDTTAYVLWPVEKIIKLLGSEFYQEFHKKRAERNIQIKVIWPQMQATAKTKYDFFKNDVELKREIRIAPKNIDFSLGYTIYANTVRFISSQKENYGFLIESPEMAEMMKQQFEIIWGQSKSIKQK</sequence>
<reference evidence="2 3" key="1">
    <citation type="journal article" date="2015" name="Nature">
        <title>rRNA introns, odd ribosomes, and small enigmatic genomes across a large radiation of phyla.</title>
        <authorList>
            <person name="Brown C.T."/>
            <person name="Hug L.A."/>
            <person name="Thomas B.C."/>
            <person name="Sharon I."/>
            <person name="Castelle C.J."/>
            <person name="Singh A."/>
            <person name="Wilkins M.J."/>
            <person name="Williams K.H."/>
            <person name="Banfield J.F."/>
        </authorList>
    </citation>
    <scope>NUCLEOTIDE SEQUENCE [LARGE SCALE GENOMIC DNA]</scope>
</reference>
<dbReference type="STRING" id="1619046.US42_C0008G0094"/>
<evidence type="ECO:0000313" key="3">
    <source>
        <dbReference type="Proteomes" id="UP000034849"/>
    </source>
</evidence>
<dbReference type="AlphaFoldDB" id="A0A0G0JHH6"/>
<gene>
    <name evidence="2" type="ORF">US42_C0008G0094</name>
</gene>
<dbReference type="Proteomes" id="UP000034849">
    <property type="component" value="Unassembled WGS sequence"/>
</dbReference>
<dbReference type="InterPro" id="IPR036390">
    <property type="entry name" value="WH_DNA-bd_sf"/>
</dbReference>
<dbReference type="Gene3D" id="1.10.10.10">
    <property type="entry name" value="Winged helix-like DNA-binding domain superfamily/Winged helix DNA-binding domain"/>
    <property type="match status" value="1"/>
</dbReference>
<dbReference type="PANTHER" id="PTHR34293:SF1">
    <property type="entry name" value="HTH-TYPE TRANSCRIPTIONAL REGULATOR TRMBL2"/>
    <property type="match status" value="1"/>
</dbReference>
<protein>
    <submittedName>
        <fullName evidence="2">Transcriptional regulator, TrmB</fullName>
    </submittedName>
</protein>
<dbReference type="Pfam" id="PF01978">
    <property type="entry name" value="TrmB"/>
    <property type="match status" value="1"/>
</dbReference>
<feature type="domain" description="Transcription regulator TrmB N-terminal" evidence="1">
    <location>
        <begin position="10"/>
        <end position="72"/>
    </location>
</feature>
<dbReference type="InterPro" id="IPR051797">
    <property type="entry name" value="TrmB-like"/>
</dbReference>
<accession>A0A0G0JHH6</accession>
<dbReference type="InterPro" id="IPR036388">
    <property type="entry name" value="WH-like_DNA-bd_sf"/>
</dbReference>
<comment type="caution">
    <text evidence="2">The sequence shown here is derived from an EMBL/GenBank/DDBJ whole genome shotgun (WGS) entry which is preliminary data.</text>
</comment>